<dbReference type="Proteomes" id="UP000077875">
    <property type="component" value="Chromosome"/>
</dbReference>
<evidence type="ECO:0000313" key="2">
    <source>
        <dbReference type="EMBL" id="ANF57762.1"/>
    </source>
</evidence>
<dbReference type="PROSITE" id="PS51186">
    <property type="entry name" value="GNAT"/>
    <property type="match status" value="1"/>
</dbReference>
<dbReference type="GO" id="GO:0016747">
    <property type="term" value="F:acyltransferase activity, transferring groups other than amino-acyl groups"/>
    <property type="evidence" value="ECO:0007669"/>
    <property type="project" value="InterPro"/>
</dbReference>
<dbReference type="SUPFAM" id="SSF55729">
    <property type="entry name" value="Acyl-CoA N-acyltransferases (Nat)"/>
    <property type="match status" value="1"/>
</dbReference>
<dbReference type="KEGG" id="haa:A5892_10030"/>
<dbReference type="STRING" id="376489.A5892_10030"/>
<gene>
    <name evidence="2" type="ORF">A5892_10030</name>
</gene>
<accession>A0A172YFB3</accession>
<dbReference type="AlphaFoldDB" id="A0A172YFB3"/>
<dbReference type="Gene3D" id="3.40.630.30">
    <property type="match status" value="1"/>
</dbReference>
<evidence type="ECO:0000259" key="1">
    <source>
        <dbReference type="PROSITE" id="PS51186"/>
    </source>
</evidence>
<feature type="domain" description="N-acetyltransferase" evidence="1">
    <location>
        <begin position="20"/>
        <end position="163"/>
    </location>
</feature>
<dbReference type="CDD" id="cd04301">
    <property type="entry name" value="NAT_SF"/>
    <property type="match status" value="1"/>
</dbReference>
<keyword evidence="3" id="KW-1185">Reference proteome</keyword>
<dbReference type="InterPro" id="IPR000182">
    <property type="entry name" value="GNAT_dom"/>
</dbReference>
<name>A0A172YFB3_9GAMM</name>
<sequence>MSQRLPHRFDLAVSPFILPRGWRRAEGEEDAEFACRLVERTMSPYWARRQMRFSPKMFMQQWQGLDALILEHHGVASGVIAWDIKGEYAYLRELHLSEAVRGQGRGRLILEAWIARRRSEGVHGLRLKVFAENPARELYARVGFDVSGGDPDIEGLLDMQRTI</sequence>
<protein>
    <recommendedName>
        <fullName evidence="1">N-acetyltransferase domain-containing protein</fullName>
    </recommendedName>
</protein>
<dbReference type="InterPro" id="IPR016181">
    <property type="entry name" value="Acyl_CoA_acyltransferase"/>
</dbReference>
<organism evidence="2 3">
    <name type="scientific">Halotalea alkalilenta</name>
    <dbReference type="NCBI Taxonomy" id="376489"/>
    <lineage>
        <taxon>Bacteria</taxon>
        <taxon>Pseudomonadati</taxon>
        <taxon>Pseudomonadota</taxon>
        <taxon>Gammaproteobacteria</taxon>
        <taxon>Oceanospirillales</taxon>
        <taxon>Halomonadaceae</taxon>
        <taxon>Halotalea</taxon>
    </lineage>
</organism>
<proteinExistence type="predicted"/>
<dbReference type="RefSeq" id="WP_064122687.1">
    <property type="nucleotide sequence ID" value="NZ_CP015243.1"/>
</dbReference>
<reference evidence="2 3" key="1">
    <citation type="submission" date="2016-04" db="EMBL/GenBank/DDBJ databases">
        <title>Complete Genome Sequence of Halotalea alkalilenta IHB B 13600.</title>
        <authorList>
            <person name="Swarnkar M.K."/>
            <person name="Sharma A."/>
            <person name="Kaushal K."/>
            <person name="Soni R."/>
            <person name="Rana S."/>
            <person name="Singh A.K."/>
            <person name="Gulati A."/>
        </authorList>
    </citation>
    <scope>NUCLEOTIDE SEQUENCE [LARGE SCALE GENOMIC DNA]</scope>
    <source>
        <strain evidence="2 3">IHB B 13600</strain>
    </source>
</reference>
<dbReference type="EMBL" id="CP015243">
    <property type="protein sequence ID" value="ANF57762.1"/>
    <property type="molecule type" value="Genomic_DNA"/>
</dbReference>
<dbReference type="Pfam" id="PF00583">
    <property type="entry name" value="Acetyltransf_1"/>
    <property type="match status" value="1"/>
</dbReference>
<evidence type="ECO:0000313" key="3">
    <source>
        <dbReference type="Proteomes" id="UP000077875"/>
    </source>
</evidence>